<accession>A0AAV9R950</accession>
<proteinExistence type="predicted"/>
<evidence type="ECO:0000313" key="1">
    <source>
        <dbReference type="EMBL" id="KAK5606356.1"/>
    </source>
</evidence>
<sequence length="110" mass="11854">MNMNPSLLTTLVYFPFVSHHDSVSPFAQITAVPSKASRTPMQPLVSKVCVRKKQPTSKVVSCVLFAGPSLAFEPPPPPICVTKLQLGGIETHRKLRCRASFALVSHGGPS</sequence>
<dbReference type="AlphaFoldDB" id="A0AAV9R950"/>
<evidence type="ECO:0000313" key="2">
    <source>
        <dbReference type="Proteomes" id="UP001311232"/>
    </source>
</evidence>
<protein>
    <recommendedName>
        <fullName evidence="3">Secreted protein</fullName>
    </recommendedName>
</protein>
<name>A0AAV9R950_9TELE</name>
<comment type="caution">
    <text evidence="1">The sequence shown here is derived from an EMBL/GenBank/DDBJ whole genome shotgun (WGS) entry which is preliminary data.</text>
</comment>
<dbReference type="EMBL" id="JAHHUM010002082">
    <property type="protein sequence ID" value="KAK5606356.1"/>
    <property type="molecule type" value="Genomic_DNA"/>
</dbReference>
<gene>
    <name evidence="1" type="ORF">CRENBAI_022668</name>
</gene>
<keyword evidence="2" id="KW-1185">Reference proteome</keyword>
<dbReference type="Proteomes" id="UP001311232">
    <property type="component" value="Unassembled WGS sequence"/>
</dbReference>
<evidence type="ECO:0008006" key="3">
    <source>
        <dbReference type="Google" id="ProtNLM"/>
    </source>
</evidence>
<organism evidence="1 2">
    <name type="scientific">Crenichthys baileyi</name>
    <name type="common">White River springfish</name>
    <dbReference type="NCBI Taxonomy" id="28760"/>
    <lineage>
        <taxon>Eukaryota</taxon>
        <taxon>Metazoa</taxon>
        <taxon>Chordata</taxon>
        <taxon>Craniata</taxon>
        <taxon>Vertebrata</taxon>
        <taxon>Euteleostomi</taxon>
        <taxon>Actinopterygii</taxon>
        <taxon>Neopterygii</taxon>
        <taxon>Teleostei</taxon>
        <taxon>Neoteleostei</taxon>
        <taxon>Acanthomorphata</taxon>
        <taxon>Ovalentaria</taxon>
        <taxon>Atherinomorphae</taxon>
        <taxon>Cyprinodontiformes</taxon>
        <taxon>Goodeidae</taxon>
        <taxon>Crenichthys</taxon>
    </lineage>
</organism>
<reference evidence="1 2" key="1">
    <citation type="submission" date="2021-06" db="EMBL/GenBank/DDBJ databases">
        <authorList>
            <person name="Palmer J.M."/>
        </authorList>
    </citation>
    <scope>NUCLEOTIDE SEQUENCE [LARGE SCALE GENOMIC DNA]</scope>
    <source>
        <strain evidence="1 2">MEX-2019</strain>
        <tissue evidence="1">Muscle</tissue>
    </source>
</reference>